<dbReference type="InterPro" id="IPR005502">
    <property type="entry name" value="Ribosyl_crysJ1"/>
</dbReference>
<dbReference type="Proteomes" id="UP001549749">
    <property type="component" value="Unassembled WGS sequence"/>
</dbReference>
<evidence type="ECO:0000313" key="3">
    <source>
        <dbReference type="Proteomes" id="UP001549749"/>
    </source>
</evidence>
<keyword evidence="3" id="KW-1185">Reference proteome</keyword>
<proteinExistence type="predicted"/>
<keyword evidence="1" id="KW-0732">Signal</keyword>
<evidence type="ECO:0000313" key="2">
    <source>
        <dbReference type="EMBL" id="MET6996000.1"/>
    </source>
</evidence>
<reference evidence="2 3" key="1">
    <citation type="submission" date="2024-06" db="EMBL/GenBank/DDBJ databases">
        <title>Chitinophaga defluvii sp. nov., isolated from municipal sewage.</title>
        <authorList>
            <person name="Zhang L."/>
        </authorList>
    </citation>
    <scope>NUCLEOTIDE SEQUENCE [LARGE SCALE GENOMIC DNA]</scope>
    <source>
        <strain evidence="2 3">H8</strain>
    </source>
</reference>
<dbReference type="Pfam" id="PF03747">
    <property type="entry name" value="ADP_ribosyl_GH"/>
    <property type="match status" value="1"/>
</dbReference>
<feature type="signal peptide" evidence="1">
    <location>
        <begin position="1"/>
        <end position="24"/>
    </location>
</feature>
<dbReference type="Gene3D" id="1.10.4080.10">
    <property type="entry name" value="ADP-ribosylation/Crystallin J1"/>
    <property type="match status" value="1"/>
</dbReference>
<keyword evidence="2" id="KW-0326">Glycosidase</keyword>
<gene>
    <name evidence="2" type="ORF">ABR189_01410</name>
</gene>
<name>A0ABV2SYZ4_9BACT</name>
<comment type="caution">
    <text evidence="2">The sequence shown here is derived from an EMBL/GenBank/DDBJ whole genome shotgun (WGS) entry which is preliminary data.</text>
</comment>
<evidence type="ECO:0000256" key="1">
    <source>
        <dbReference type="SAM" id="SignalP"/>
    </source>
</evidence>
<dbReference type="Gene3D" id="2.60.120.260">
    <property type="entry name" value="Galactose-binding domain-like"/>
    <property type="match status" value="1"/>
</dbReference>
<dbReference type="EC" id="3.2.2.-" evidence="2"/>
<dbReference type="SUPFAM" id="SSF101478">
    <property type="entry name" value="ADP-ribosylglycohydrolase"/>
    <property type="match status" value="1"/>
</dbReference>
<feature type="chain" id="PRO_5047458372" evidence="1">
    <location>
        <begin position="25"/>
        <end position="513"/>
    </location>
</feature>
<sequence length="513" mass="57540">MKRAIYTLGLGIFLGLGLSMPAHAQQTLKKGKVSITKERLKDKIKGGWAGQTIGVTYGGPTEFQYCGVTIHDSIPIKWYDGYIKKTMIDVPGLYDDLYMDLAFVDVYHRLGLKAPVDSFAQAFAHAAFPLDQANQAARYNILAGMGAHEAGHWINNPHADDIDYQIESDFAGLMSPGMPNAASAISDKVGHIMNYGDGWYGGVYVGAMYTLAFLYDDVHLIVKEALKTVPVKSDFYKCIADVIQWHQEYPNDWRKTWSKLEEKWANDYCPDGVFREFDIDAKMNAAYVVLGLLYGNGDYGKTLEISTRAGQDSDCNPSTAGGILGTLLGYDHIPAYWKMGLQEAEDIDFKYTTLSLNKVYDISFQLALDMIRKYGGKVGENEVQIATQRPKPVKYEKSFPGMYPTDRVDLWRDVKDTASLRFKGTGFVWRGTTKAVKAGTPDHVFLVDVYIDGKKTETVKLPTNITTRRRDFCWKYQMPDTAHEVKIVVNNPNPDYELLSLSYVVYGTKPVAH</sequence>
<keyword evidence="2" id="KW-0378">Hydrolase</keyword>
<protein>
    <submittedName>
        <fullName evidence="2">ADP-ribosylglycohydrolase family protein</fullName>
        <ecNumber evidence="2">3.2.2.-</ecNumber>
    </submittedName>
</protein>
<dbReference type="RefSeq" id="WP_354658647.1">
    <property type="nucleotide sequence ID" value="NZ_JBEXAC010000001.1"/>
</dbReference>
<accession>A0ABV2SYZ4</accession>
<dbReference type="InterPro" id="IPR036705">
    <property type="entry name" value="Ribosyl_crysJ1_sf"/>
</dbReference>
<dbReference type="GO" id="GO:0016798">
    <property type="term" value="F:hydrolase activity, acting on glycosyl bonds"/>
    <property type="evidence" value="ECO:0007669"/>
    <property type="project" value="UniProtKB-KW"/>
</dbReference>
<dbReference type="EMBL" id="JBEXAC010000001">
    <property type="protein sequence ID" value="MET6996000.1"/>
    <property type="molecule type" value="Genomic_DNA"/>
</dbReference>
<organism evidence="2 3">
    <name type="scientific">Chitinophaga defluvii</name>
    <dbReference type="NCBI Taxonomy" id="3163343"/>
    <lineage>
        <taxon>Bacteria</taxon>
        <taxon>Pseudomonadati</taxon>
        <taxon>Bacteroidota</taxon>
        <taxon>Chitinophagia</taxon>
        <taxon>Chitinophagales</taxon>
        <taxon>Chitinophagaceae</taxon>
        <taxon>Chitinophaga</taxon>
    </lineage>
</organism>